<dbReference type="AlphaFoldDB" id="A0AAW0GFR6"/>
<dbReference type="Gene3D" id="3.30.710.10">
    <property type="entry name" value="Potassium Channel Kv1.1, Chain A"/>
    <property type="match status" value="1"/>
</dbReference>
<accession>A0AAW0GFR6</accession>
<name>A0AAW0GFR6_9APHY</name>
<proteinExistence type="predicted"/>
<evidence type="ECO:0008006" key="3">
    <source>
        <dbReference type="Google" id="ProtNLM"/>
    </source>
</evidence>
<keyword evidence="2" id="KW-1185">Reference proteome</keyword>
<sequence>MEEREAPTVAGAPFDDPEADIILRSGGDSTVDFRTFKRYLMTASPVFKGMISLPTHPPNNSPPEITVVQMQEGERDLVSLLLFCHPGTLPDLPTTLNELYRLGRIADKYMLESAITLLKTLSRPILTKEPVGGYLLARKLQWKEEAEFAARLSLAWSIDRIISWNNHPILYEVPVTSFQDLLSYHRACSNMISFFMTAEIWKQRWHGLDMEPESVIDFSALVEYDDTDFCCSLETIYRDDEPLYTKKWWETFTSELSKGLAVTPSFEEVATPLRFRAALAEAGECDNCRLLALEQLHRFLHYAKKLTMERVEQIKIPT</sequence>
<dbReference type="EMBL" id="JASBNA010000012">
    <property type="protein sequence ID" value="KAK7687865.1"/>
    <property type="molecule type" value="Genomic_DNA"/>
</dbReference>
<comment type="caution">
    <text evidence="1">The sequence shown here is derived from an EMBL/GenBank/DDBJ whole genome shotgun (WGS) entry which is preliminary data.</text>
</comment>
<gene>
    <name evidence="1" type="ORF">QCA50_009084</name>
</gene>
<protein>
    <recommendedName>
        <fullName evidence="3">BTB domain-containing protein</fullName>
    </recommendedName>
</protein>
<dbReference type="Proteomes" id="UP001385951">
    <property type="component" value="Unassembled WGS sequence"/>
</dbReference>
<organism evidence="1 2">
    <name type="scientific">Cerrena zonata</name>
    <dbReference type="NCBI Taxonomy" id="2478898"/>
    <lineage>
        <taxon>Eukaryota</taxon>
        <taxon>Fungi</taxon>
        <taxon>Dikarya</taxon>
        <taxon>Basidiomycota</taxon>
        <taxon>Agaricomycotina</taxon>
        <taxon>Agaricomycetes</taxon>
        <taxon>Polyporales</taxon>
        <taxon>Cerrenaceae</taxon>
        <taxon>Cerrena</taxon>
    </lineage>
</organism>
<dbReference type="InterPro" id="IPR011333">
    <property type="entry name" value="SKP1/BTB/POZ_sf"/>
</dbReference>
<evidence type="ECO:0000313" key="2">
    <source>
        <dbReference type="Proteomes" id="UP001385951"/>
    </source>
</evidence>
<evidence type="ECO:0000313" key="1">
    <source>
        <dbReference type="EMBL" id="KAK7687865.1"/>
    </source>
</evidence>
<reference evidence="1 2" key="1">
    <citation type="submission" date="2022-09" db="EMBL/GenBank/DDBJ databases">
        <authorList>
            <person name="Palmer J.M."/>
        </authorList>
    </citation>
    <scope>NUCLEOTIDE SEQUENCE [LARGE SCALE GENOMIC DNA]</scope>
    <source>
        <strain evidence="1 2">DSM 7382</strain>
    </source>
</reference>